<sequence>MQQQYSNSSIQDFNILEKLGEGSFSSVYKVQRKSDGQYYAMKKVNISQQSLKERENALNEIRILASLDSPYIVEFKDAFIDQDGRILYVIMEFASGGDLNQILKQGKLQGGVQEGEIWNILTQITLGVKILHDNGILHRDLKSANVFVSKTPQGNIYKIGDLNISKVTHGANAKTQTGTPYYAAPEIWKGEQYSWPCDIWSIGCIIYELATFQPPFRAGDLLSLNKKIQAGYYDPMPQKYSSDLSDVLKTLLQVDPKSRPNCDQILKNPKVIKNSGSLLVEVEQNGVKQAKLLQTIKLPFNLKQLKDNLPKSKYENKMKRSNSQQGLKIETDHPISQQPRINMEIQQQQQQQQQQLRKKLISVPSQGAPLKCKPPLAKPQIAQAQKIEYHPQTPQYYGQKMYHQDQKQQQLNIVNQRINAQQYCKPTFLKQNYGIRDNSPRNQNNPYLQQRVGQQPQYNAGKQVQQKRQYSAGIYGRQQIYK</sequence>
<evidence type="ECO:0000256" key="8">
    <source>
        <dbReference type="ARBA" id="ARBA00047899"/>
    </source>
</evidence>
<name>A0C2X8_PARTE</name>
<feature type="domain" description="Protein kinase" evidence="12">
    <location>
        <begin position="13"/>
        <end position="271"/>
    </location>
</feature>
<evidence type="ECO:0000256" key="10">
    <source>
        <dbReference type="PROSITE-ProRule" id="PRU10141"/>
    </source>
</evidence>
<dbReference type="GO" id="GO:0005524">
    <property type="term" value="F:ATP binding"/>
    <property type="evidence" value="ECO:0007669"/>
    <property type="project" value="UniProtKB-UniRule"/>
</dbReference>
<dbReference type="GeneID" id="5018327"/>
<comment type="catalytic activity">
    <reaction evidence="9">
        <text>L-seryl-[protein] + ATP = O-phospho-L-seryl-[protein] + ADP + H(+)</text>
        <dbReference type="Rhea" id="RHEA:17989"/>
        <dbReference type="Rhea" id="RHEA-COMP:9863"/>
        <dbReference type="Rhea" id="RHEA-COMP:11604"/>
        <dbReference type="ChEBI" id="CHEBI:15378"/>
        <dbReference type="ChEBI" id="CHEBI:29999"/>
        <dbReference type="ChEBI" id="CHEBI:30616"/>
        <dbReference type="ChEBI" id="CHEBI:83421"/>
        <dbReference type="ChEBI" id="CHEBI:456216"/>
        <dbReference type="EC" id="2.7.11.1"/>
    </reaction>
</comment>
<dbReference type="FunFam" id="3.30.200.20:FF:000097">
    <property type="entry name" value="Probable serine/threonine-protein kinase nek1"/>
    <property type="match status" value="1"/>
</dbReference>
<dbReference type="GO" id="GO:0004674">
    <property type="term" value="F:protein serine/threonine kinase activity"/>
    <property type="evidence" value="ECO:0000318"/>
    <property type="project" value="GO_Central"/>
</dbReference>
<dbReference type="SUPFAM" id="SSF56112">
    <property type="entry name" value="Protein kinase-like (PK-like)"/>
    <property type="match status" value="1"/>
</dbReference>
<feature type="binding site" evidence="10">
    <location>
        <position position="42"/>
    </location>
    <ligand>
        <name>ATP</name>
        <dbReference type="ChEBI" id="CHEBI:30616"/>
    </ligand>
</feature>
<dbReference type="Gene3D" id="3.30.200.20">
    <property type="entry name" value="Phosphorylase Kinase, domain 1"/>
    <property type="match status" value="1"/>
</dbReference>
<evidence type="ECO:0000256" key="3">
    <source>
        <dbReference type="ARBA" id="ARBA00022527"/>
    </source>
</evidence>
<organism evidence="13 14">
    <name type="scientific">Paramecium tetraurelia</name>
    <dbReference type="NCBI Taxonomy" id="5888"/>
    <lineage>
        <taxon>Eukaryota</taxon>
        <taxon>Sar</taxon>
        <taxon>Alveolata</taxon>
        <taxon>Ciliophora</taxon>
        <taxon>Intramacronucleata</taxon>
        <taxon>Oligohymenophorea</taxon>
        <taxon>Peniculida</taxon>
        <taxon>Parameciidae</taxon>
        <taxon>Paramecium</taxon>
    </lineage>
</organism>
<evidence type="ECO:0000256" key="1">
    <source>
        <dbReference type="ARBA" id="ARBA00010886"/>
    </source>
</evidence>
<evidence type="ECO:0000256" key="11">
    <source>
        <dbReference type="RuleBase" id="RU000304"/>
    </source>
</evidence>
<dbReference type="KEGG" id="ptm:GSPATT00034623001"/>
<comment type="similarity">
    <text evidence="1">Belongs to the protein kinase superfamily. NEK Ser/Thr protein kinase family. NIMA subfamily.</text>
</comment>
<dbReference type="eggNOG" id="KOG0591">
    <property type="taxonomic scope" value="Eukaryota"/>
</dbReference>
<keyword evidence="4" id="KW-0808">Transferase</keyword>
<dbReference type="Gene3D" id="1.10.510.10">
    <property type="entry name" value="Transferase(Phosphotransferase) domain 1"/>
    <property type="match status" value="1"/>
</dbReference>
<evidence type="ECO:0000256" key="2">
    <source>
        <dbReference type="ARBA" id="ARBA00012513"/>
    </source>
</evidence>
<dbReference type="RefSeq" id="XP_001432542.1">
    <property type="nucleotide sequence ID" value="XM_001432505.1"/>
</dbReference>
<dbReference type="EMBL" id="CT868036">
    <property type="protein sequence ID" value="CAK65145.1"/>
    <property type="molecule type" value="Genomic_DNA"/>
</dbReference>
<dbReference type="PANTHER" id="PTHR44899:SF3">
    <property type="entry name" value="SERINE_THREONINE-PROTEIN KINASE NEK1"/>
    <property type="match status" value="1"/>
</dbReference>
<dbReference type="Pfam" id="PF00069">
    <property type="entry name" value="Pkinase"/>
    <property type="match status" value="1"/>
</dbReference>
<evidence type="ECO:0000259" key="12">
    <source>
        <dbReference type="PROSITE" id="PS50011"/>
    </source>
</evidence>
<dbReference type="PROSITE" id="PS00107">
    <property type="entry name" value="PROTEIN_KINASE_ATP"/>
    <property type="match status" value="1"/>
</dbReference>
<evidence type="ECO:0000256" key="6">
    <source>
        <dbReference type="ARBA" id="ARBA00022777"/>
    </source>
</evidence>
<comment type="catalytic activity">
    <reaction evidence="8">
        <text>L-threonyl-[protein] + ATP = O-phospho-L-threonyl-[protein] + ADP + H(+)</text>
        <dbReference type="Rhea" id="RHEA:46608"/>
        <dbReference type="Rhea" id="RHEA-COMP:11060"/>
        <dbReference type="Rhea" id="RHEA-COMP:11605"/>
        <dbReference type="ChEBI" id="CHEBI:15378"/>
        <dbReference type="ChEBI" id="CHEBI:30013"/>
        <dbReference type="ChEBI" id="CHEBI:30616"/>
        <dbReference type="ChEBI" id="CHEBI:61977"/>
        <dbReference type="ChEBI" id="CHEBI:456216"/>
        <dbReference type="EC" id="2.7.11.1"/>
    </reaction>
</comment>
<evidence type="ECO:0000256" key="4">
    <source>
        <dbReference type="ARBA" id="ARBA00022679"/>
    </source>
</evidence>
<dbReference type="InParanoid" id="A0C2X8"/>
<evidence type="ECO:0000313" key="13">
    <source>
        <dbReference type="EMBL" id="CAK65145.1"/>
    </source>
</evidence>
<keyword evidence="5 10" id="KW-0547">Nucleotide-binding</keyword>
<dbReference type="SMART" id="SM00220">
    <property type="entry name" value="S_TKc"/>
    <property type="match status" value="1"/>
</dbReference>
<dbReference type="InterPro" id="IPR017441">
    <property type="entry name" value="Protein_kinase_ATP_BS"/>
</dbReference>
<evidence type="ECO:0000313" key="14">
    <source>
        <dbReference type="Proteomes" id="UP000000600"/>
    </source>
</evidence>
<keyword evidence="6" id="KW-0418">Kinase</keyword>
<dbReference type="InterPro" id="IPR008271">
    <property type="entry name" value="Ser/Thr_kinase_AS"/>
</dbReference>
<dbReference type="OMA" id="ETDHPIS"/>
<evidence type="ECO:0000256" key="7">
    <source>
        <dbReference type="ARBA" id="ARBA00022840"/>
    </source>
</evidence>
<reference evidence="13 14" key="1">
    <citation type="journal article" date="2006" name="Nature">
        <title>Global trends of whole-genome duplications revealed by the ciliate Paramecium tetraurelia.</title>
        <authorList>
            <consortium name="Genoscope"/>
            <person name="Aury J.-M."/>
            <person name="Jaillon O."/>
            <person name="Duret L."/>
            <person name="Noel B."/>
            <person name="Jubin C."/>
            <person name="Porcel B.M."/>
            <person name="Segurens B."/>
            <person name="Daubin V."/>
            <person name="Anthouard V."/>
            <person name="Aiach N."/>
            <person name="Arnaiz O."/>
            <person name="Billaut A."/>
            <person name="Beisson J."/>
            <person name="Blanc I."/>
            <person name="Bouhouche K."/>
            <person name="Camara F."/>
            <person name="Duharcourt S."/>
            <person name="Guigo R."/>
            <person name="Gogendeau D."/>
            <person name="Katinka M."/>
            <person name="Keller A.-M."/>
            <person name="Kissmehl R."/>
            <person name="Klotz C."/>
            <person name="Koll F."/>
            <person name="Le Moue A."/>
            <person name="Lepere C."/>
            <person name="Malinsky S."/>
            <person name="Nowacki M."/>
            <person name="Nowak J.K."/>
            <person name="Plattner H."/>
            <person name="Poulain J."/>
            <person name="Ruiz F."/>
            <person name="Serrano V."/>
            <person name="Zagulski M."/>
            <person name="Dessen P."/>
            <person name="Betermier M."/>
            <person name="Weissenbach J."/>
            <person name="Scarpelli C."/>
            <person name="Schachter V."/>
            <person name="Sperling L."/>
            <person name="Meyer E."/>
            <person name="Cohen J."/>
            <person name="Wincker P."/>
        </authorList>
    </citation>
    <scope>NUCLEOTIDE SEQUENCE [LARGE SCALE GENOMIC DNA]</scope>
    <source>
        <strain evidence="13 14">Stock d4-2</strain>
    </source>
</reference>
<proteinExistence type="inferred from homology"/>
<dbReference type="Proteomes" id="UP000000600">
    <property type="component" value="Unassembled WGS sequence"/>
</dbReference>
<dbReference type="InterPro" id="IPR051131">
    <property type="entry name" value="NEK_Ser/Thr_kinase_NIMA"/>
</dbReference>
<keyword evidence="3 11" id="KW-0723">Serine/threonine-protein kinase</keyword>
<dbReference type="PROSITE" id="PS00108">
    <property type="entry name" value="PROTEIN_KINASE_ST"/>
    <property type="match status" value="1"/>
</dbReference>
<dbReference type="EC" id="2.7.11.1" evidence="2"/>
<keyword evidence="14" id="KW-1185">Reference proteome</keyword>
<gene>
    <name evidence="13" type="ORF">GSPATT00034623001</name>
</gene>
<dbReference type="OrthoDB" id="248923at2759"/>
<evidence type="ECO:0000256" key="9">
    <source>
        <dbReference type="ARBA" id="ARBA00048679"/>
    </source>
</evidence>
<dbReference type="PROSITE" id="PS50011">
    <property type="entry name" value="PROTEIN_KINASE_DOM"/>
    <property type="match status" value="1"/>
</dbReference>
<protein>
    <recommendedName>
        <fullName evidence="2">non-specific serine/threonine protein kinase</fullName>
        <ecNumber evidence="2">2.7.11.1</ecNumber>
    </recommendedName>
</protein>
<dbReference type="AlphaFoldDB" id="A0C2X8"/>
<dbReference type="HOGENOM" id="CLU_000288_183_1_1"/>
<dbReference type="FunFam" id="1.10.510.10:FF:002996">
    <property type="match status" value="1"/>
</dbReference>
<evidence type="ECO:0000256" key="5">
    <source>
        <dbReference type="ARBA" id="ARBA00022741"/>
    </source>
</evidence>
<dbReference type="STRING" id="5888.A0C2X8"/>
<dbReference type="PANTHER" id="PTHR44899">
    <property type="entry name" value="CAMK FAMILY PROTEIN KINASE"/>
    <property type="match status" value="1"/>
</dbReference>
<dbReference type="InterPro" id="IPR011009">
    <property type="entry name" value="Kinase-like_dom_sf"/>
</dbReference>
<keyword evidence="7 10" id="KW-0067">ATP-binding</keyword>
<accession>A0C2X8</accession>
<dbReference type="InterPro" id="IPR000719">
    <property type="entry name" value="Prot_kinase_dom"/>
</dbReference>